<feature type="transmembrane region" description="Helical" evidence="6">
    <location>
        <begin position="102"/>
        <end position="121"/>
    </location>
</feature>
<evidence type="ECO:0000256" key="3">
    <source>
        <dbReference type="ARBA" id="ARBA00022989"/>
    </source>
</evidence>
<name>A0AAW3CBJ7_9TRYP</name>
<evidence type="ECO:0000256" key="2">
    <source>
        <dbReference type="ARBA" id="ARBA00022692"/>
    </source>
</evidence>
<accession>A0AAW3CBJ7</accession>
<organism evidence="8 9">
    <name type="scientific">Leishmania shawi</name>
    <dbReference type="NCBI Taxonomy" id="5680"/>
    <lineage>
        <taxon>Eukaryota</taxon>
        <taxon>Discoba</taxon>
        <taxon>Euglenozoa</taxon>
        <taxon>Kinetoplastea</taxon>
        <taxon>Metakinetoplastina</taxon>
        <taxon>Trypanosomatida</taxon>
        <taxon>Trypanosomatidae</taxon>
        <taxon>Leishmaniinae</taxon>
        <taxon>Leishmania</taxon>
        <taxon>Leishmania guyanensis species complex</taxon>
    </lineage>
</organism>
<feature type="transmembrane region" description="Helical" evidence="6">
    <location>
        <begin position="127"/>
        <end position="151"/>
    </location>
</feature>
<evidence type="ECO:0000313" key="8">
    <source>
        <dbReference type="EMBL" id="KAL0532090.1"/>
    </source>
</evidence>
<dbReference type="Pfam" id="PF01490">
    <property type="entry name" value="Aa_trans"/>
    <property type="match status" value="1"/>
</dbReference>
<evidence type="ECO:0000313" key="9">
    <source>
        <dbReference type="Proteomes" id="UP001500493"/>
    </source>
</evidence>
<evidence type="ECO:0000256" key="1">
    <source>
        <dbReference type="ARBA" id="ARBA00004370"/>
    </source>
</evidence>
<dbReference type="GO" id="GO:0016020">
    <property type="term" value="C:membrane"/>
    <property type="evidence" value="ECO:0007669"/>
    <property type="project" value="UniProtKB-SubCell"/>
</dbReference>
<comment type="subcellular location">
    <subcellularLocation>
        <location evidence="1">Membrane</location>
    </subcellularLocation>
</comment>
<evidence type="ECO:0000256" key="6">
    <source>
        <dbReference type="SAM" id="Phobius"/>
    </source>
</evidence>
<feature type="compositionally biased region" description="Low complexity" evidence="5">
    <location>
        <begin position="199"/>
        <end position="220"/>
    </location>
</feature>
<feature type="non-terminal residue" evidence="8">
    <location>
        <position position="220"/>
    </location>
</feature>
<reference evidence="8" key="1">
    <citation type="submission" date="2024-02" db="EMBL/GenBank/DDBJ databases">
        <title>FIRST GENOME SEQUENCES OF Leishmania (Viannia) shawi, Leishmania (Viannia) lindenbergi AND Leishmania (Viannia) utingensis.</title>
        <authorList>
            <person name="Resadore F."/>
            <person name="Custodio M.G.F."/>
            <person name="Boite M.C."/>
            <person name="Cupolillo E."/>
            <person name="Ferreira G.E.M."/>
        </authorList>
    </citation>
    <scope>NUCLEOTIDE SEQUENCE</scope>
    <source>
        <strain evidence="8">MHOM/BR/2013/18 LTA MLF</strain>
    </source>
</reference>
<dbReference type="AlphaFoldDB" id="A0AAW3CBJ7"/>
<protein>
    <submittedName>
        <fullName evidence="8">Transmembrane amino acid transporter protein/Tryptophan/tyrosine permease family</fullName>
    </submittedName>
</protein>
<evidence type="ECO:0000256" key="4">
    <source>
        <dbReference type="ARBA" id="ARBA00023136"/>
    </source>
</evidence>
<comment type="caution">
    <text evidence="8">The sequence shown here is derived from an EMBL/GenBank/DDBJ whole genome shotgun (WGS) entry which is preliminary data.</text>
</comment>
<evidence type="ECO:0000259" key="7">
    <source>
        <dbReference type="Pfam" id="PF01490"/>
    </source>
</evidence>
<feature type="compositionally biased region" description="Basic and acidic residues" evidence="5">
    <location>
        <begin position="17"/>
        <end position="26"/>
    </location>
</feature>
<keyword evidence="3 6" id="KW-1133">Transmembrane helix</keyword>
<feature type="region of interest" description="Disordered" evidence="5">
    <location>
        <begin position="1"/>
        <end position="40"/>
    </location>
</feature>
<proteinExistence type="predicted"/>
<dbReference type="Proteomes" id="UP001500493">
    <property type="component" value="Unassembled WGS sequence"/>
</dbReference>
<dbReference type="InterPro" id="IPR013057">
    <property type="entry name" value="AA_transpt_TM"/>
</dbReference>
<feature type="region of interest" description="Disordered" evidence="5">
    <location>
        <begin position="195"/>
        <end position="220"/>
    </location>
</feature>
<dbReference type="EMBL" id="JBAMZJ010000001">
    <property type="protein sequence ID" value="KAL0532090.1"/>
    <property type="molecule type" value="Genomic_DNA"/>
</dbReference>
<feature type="domain" description="Amino acid transporter transmembrane" evidence="7">
    <location>
        <begin position="97"/>
        <end position="167"/>
    </location>
</feature>
<keyword evidence="2 6" id="KW-0812">Transmembrane</keyword>
<keyword evidence="4 6" id="KW-0472">Membrane</keyword>
<gene>
    <name evidence="8" type="ORF">Q4I32_000622</name>
</gene>
<sequence>MSSQPPVKPPHHHRTRQREEFPDRISSHSGVALDSPRKSVTMVGVTSTTSLPAEARRAGQRFQRSSHSHPRRTGCLGVLQCIRDGVIKAVCTIIPPGGILSAAFNMASASIGAGILGLPSATDSAGLILAILYLIVITYFSVFSMYILAFCSASATASSRRCAPSFRLAAFSPPPSTWRVRPSAPASLVCRRRPTRQVSFSPSSTSSSSRTSPCSPCTSS</sequence>
<evidence type="ECO:0000256" key="5">
    <source>
        <dbReference type="SAM" id="MobiDB-lite"/>
    </source>
</evidence>